<feature type="compositionally biased region" description="Basic and acidic residues" evidence="1">
    <location>
        <begin position="21"/>
        <end position="31"/>
    </location>
</feature>
<evidence type="ECO:0000313" key="3">
    <source>
        <dbReference type="Proteomes" id="UP000324800"/>
    </source>
</evidence>
<dbReference type="EMBL" id="SNRW01000872">
    <property type="protein sequence ID" value="KAA6398831.1"/>
    <property type="molecule type" value="Genomic_DNA"/>
</dbReference>
<feature type="region of interest" description="Disordered" evidence="1">
    <location>
        <begin position="1"/>
        <end position="31"/>
    </location>
</feature>
<gene>
    <name evidence="2" type="ORF">EZS28_005637</name>
</gene>
<sequence>QKELRIHKMELGDDEVGGKSSKLEKEGNEEVDQKMDTAFDRRNQKKDQRGGVVAGRVEFSVITDGGSFSTLPINQLNGNNDIEESRVDGEVHSFKENFGRLGTVEGALEELYYEILCQTHIEVDIVNGCIRNRMSGDARIIEGAGGSTVCLGEMVSEMASEKLKLEEIECYIDGKEKIQMDIKRSQGLFDLDRQYSNGV</sequence>
<dbReference type="AlphaFoldDB" id="A0A5J4WV75"/>
<feature type="non-terminal residue" evidence="2">
    <location>
        <position position="1"/>
    </location>
</feature>
<organism evidence="2 3">
    <name type="scientific">Streblomastix strix</name>
    <dbReference type="NCBI Taxonomy" id="222440"/>
    <lineage>
        <taxon>Eukaryota</taxon>
        <taxon>Metamonada</taxon>
        <taxon>Preaxostyla</taxon>
        <taxon>Oxymonadida</taxon>
        <taxon>Streblomastigidae</taxon>
        <taxon>Streblomastix</taxon>
    </lineage>
</organism>
<comment type="caution">
    <text evidence="2">The sequence shown here is derived from an EMBL/GenBank/DDBJ whole genome shotgun (WGS) entry which is preliminary data.</text>
</comment>
<evidence type="ECO:0000313" key="2">
    <source>
        <dbReference type="EMBL" id="KAA6398831.1"/>
    </source>
</evidence>
<dbReference type="Proteomes" id="UP000324800">
    <property type="component" value="Unassembled WGS sequence"/>
</dbReference>
<accession>A0A5J4WV75</accession>
<reference evidence="2 3" key="1">
    <citation type="submission" date="2019-03" db="EMBL/GenBank/DDBJ databases">
        <title>Single cell metagenomics reveals metabolic interactions within the superorganism composed of flagellate Streblomastix strix and complex community of Bacteroidetes bacteria on its surface.</title>
        <authorList>
            <person name="Treitli S.C."/>
            <person name="Kolisko M."/>
            <person name="Husnik F."/>
            <person name="Keeling P."/>
            <person name="Hampl V."/>
        </authorList>
    </citation>
    <scope>NUCLEOTIDE SEQUENCE [LARGE SCALE GENOMIC DNA]</scope>
    <source>
        <strain evidence="2">ST1C</strain>
    </source>
</reference>
<feature type="compositionally biased region" description="Basic and acidic residues" evidence="1">
    <location>
        <begin position="1"/>
        <end position="11"/>
    </location>
</feature>
<protein>
    <submittedName>
        <fullName evidence="2">Uncharacterized protein</fullName>
    </submittedName>
</protein>
<proteinExistence type="predicted"/>
<name>A0A5J4WV75_9EUKA</name>
<evidence type="ECO:0000256" key="1">
    <source>
        <dbReference type="SAM" id="MobiDB-lite"/>
    </source>
</evidence>